<reference evidence="1 2" key="1">
    <citation type="submission" date="2018-06" db="EMBL/GenBank/DDBJ databases">
        <title>Three novel Pseudomonas species isolated from symptomatic oak.</title>
        <authorList>
            <person name="Bueno-Gonzalez V."/>
            <person name="Brady C."/>
        </authorList>
    </citation>
    <scope>NUCLEOTIDE SEQUENCE [LARGE SCALE GENOMIC DNA]</scope>
    <source>
        <strain evidence="1 2">P17C</strain>
    </source>
</reference>
<dbReference type="Proteomes" id="UP000292639">
    <property type="component" value="Unassembled WGS sequence"/>
</dbReference>
<accession>A0A4Q9RC02</accession>
<organism evidence="1 2">
    <name type="scientific">Stutzerimonas kirkiae</name>
    <dbReference type="NCBI Taxonomy" id="2211392"/>
    <lineage>
        <taxon>Bacteria</taxon>
        <taxon>Pseudomonadati</taxon>
        <taxon>Pseudomonadota</taxon>
        <taxon>Gammaproteobacteria</taxon>
        <taxon>Pseudomonadales</taxon>
        <taxon>Pseudomonadaceae</taxon>
        <taxon>Stutzerimonas</taxon>
    </lineage>
</organism>
<proteinExistence type="predicted"/>
<comment type="caution">
    <text evidence="1">The sequence shown here is derived from an EMBL/GenBank/DDBJ whole genome shotgun (WGS) entry which is preliminary data.</text>
</comment>
<dbReference type="SUPFAM" id="SSF52833">
    <property type="entry name" value="Thioredoxin-like"/>
    <property type="match status" value="1"/>
</dbReference>
<sequence>MSMGFQCLLFVGPDLRHGAAGEAFRRQLQALRGEAALDDLVDTAGGFDALWARVAAELREGDGRLLLVDLDPNADSAYLDWLRGELWRLAEPLGGQGRILLSGSLLGRRPLDAAAACSLADNPGEQLDCETLAEIPAKPNWSHIPPHRHQLFLCIGARCVRRGALPLWKQLRQRLAAAGRIETEDGVLITRTYCQYPCNLGPIATVHPDGAWYRIASEEDVRRLVDEHLVGGAPLDAALRPP</sequence>
<keyword evidence="2" id="KW-1185">Reference proteome</keyword>
<name>A0A4Q9RC02_9GAMM</name>
<dbReference type="EMBL" id="QJUP01000004">
    <property type="protein sequence ID" value="TBU98571.1"/>
    <property type="molecule type" value="Genomic_DNA"/>
</dbReference>
<evidence type="ECO:0000313" key="2">
    <source>
        <dbReference type="Proteomes" id="UP000292639"/>
    </source>
</evidence>
<evidence type="ECO:0000313" key="1">
    <source>
        <dbReference type="EMBL" id="TBU98571.1"/>
    </source>
</evidence>
<dbReference type="CDD" id="cd02980">
    <property type="entry name" value="TRX_Fd_family"/>
    <property type="match status" value="1"/>
</dbReference>
<dbReference type="Gene3D" id="3.40.30.10">
    <property type="entry name" value="Glutaredoxin"/>
    <property type="match status" value="1"/>
</dbReference>
<dbReference type="InterPro" id="IPR036249">
    <property type="entry name" value="Thioredoxin-like_sf"/>
</dbReference>
<gene>
    <name evidence="1" type="ORF">DNJ96_04860</name>
</gene>
<evidence type="ECO:0008006" key="3">
    <source>
        <dbReference type="Google" id="ProtNLM"/>
    </source>
</evidence>
<dbReference type="AlphaFoldDB" id="A0A4Q9RC02"/>
<protein>
    <recommendedName>
        <fullName evidence="3">(2Fe-2S) ferredoxin domain-containing protein</fullName>
    </recommendedName>
</protein>